<evidence type="ECO:0000313" key="1">
    <source>
        <dbReference type="Ensembl" id="ENSAOCP00000054871.1"/>
    </source>
</evidence>
<dbReference type="Ensembl" id="ENSAOCT00000081678.1">
    <property type="protein sequence ID" value="ENSAOCP00000054871.1"/>
    <property type="gene ID" value="ENSAOCG00000034144.1"/>
</dbReference>
<accession>A0AAQ5YSG1</accession>
<proteinExistence type="predicted"/>
<keyword evidence="2" id="KW-1185">Reference proteome</keyword>
<reference evidence="1" key="2">
    <citation type="submission" date="2025-08" db="UniProtKB">
        <authorList>
            <consortium name="Ensembl"/>
        </authorList>
    </citation>
    <scope>IDENTIFICATION</scope>
</reference>
<sequence length="160" mass="18617">LHCCQTALPLKSVTSKNRKRKTDYQSLEEKMISAGTSTTIQVLKWLQTVFTVYPCEMQSVQNLDCRQSANKETPHIHDETPLSHNEHLMERQDNQHRSVEMSWSTISGGHANTDEPEMGRPRLRFKDSVKSNLKKLGIDRSSWQWKTKDRAAWRDLIRPK</sequence>
<reference evidence="1 2" key="1">
    <citation type="submission" date="2022-01" db="EMBL/GenBank/DDBJ databases">
        <title>A chromosome-scale genome assembly of the false clownfish, Amphiprion ocellaris.</title>
        <authorList>
            <person name="Ryu T."/>
        </authorList>
    </citation>
    <scope>NUCLEOTIDE SEQUENCE [LARGE SCALE GENOMIC DNA]</scope>
</reference>
<name>A0AAQ5YSG1_AMPOC</name>
<dbReference type="AlphaFoldDB" id="A0AAQ5YSG1"/>
<reference evidence="1" key="3">
    <citation type="submission" date="2025-09" db="UniProtKB">
        <authorList>
            <consortium name="Ensembl"/>
        </authorList>
    </citation>
    <scope>IDENTIFICATION</scope>
</reference>
<evidence type="ECO:0000313" key="2">
    <source>
        <dbReference type="Proteomes" id="UP001501940"/>
    </source>
</evidence>
<dbReference type="Proteomes" id="UP001501940">
    <property type="component" value="Chromosome 8"/>
</dbReference>
<organism evidence="1 2">
    <name type="scientific">Amphiprion ocellaris</name>
    <name type="common">Clown anemonefish</name>
    <dbReference type="NCBI Taxonomy" id="80972"/>
    <lineage>
        <taxon>Eukaryota</taxon>
        <taxon>Metazoa</taxon>
        <taxon>Chordata</taxon>
        <taxon>Craniata</taxon>
        <taxon>Vertebrata</taxon>
        <taxon>Euteleostomi</taxon>
        <taxon>Actinopterygii</taxon>
        <taxon>Neopterygii</taxon>
        <taxon>Teleostei</taxon>
        <taxon>Neoteleostei</taxon>
        <taxon>Acanthomorphata</taxon>
        <taxon>Ovalentaria</taxon>
        <taxon>Pomacentridae</taxon>
        <taxon>Amphiprion</taxon>
    </lineage>
</organism>
<protein>
    <submittedName>
        <fullName evidence="1">Uncharacterized protein</fullName>
    </submittedName>
</protein>